<name>A0A4W5NHW6_9TELE</name>
<reference evidence="4" key="2">
    <citation type="submission" date="2025-08" db="UniProtKB">
        <authorList>
            <consortium name="Ensembl"/>
        </authorList>
    </citation>
    <scope>IDENTIFICATION</scope>
</reference>
<dbReference type="GO" id="GO:0005085">
    <property type="term" value="F:guanyl-nucleotide exchange factor activity"/>
    <property type="evidence" value="ECO:0007669"/>
    <property type="project" value="InterPro"/>
</dbReference>
<evidence type="ECO:0000313" key="4">
    <source>
        <dbReference type="Ensembl" id="ENSHHUP00000048865.1"/>
    </source>
</evidence>
<dbReference type="Gene3D" id="1.20.900.10">
    <property type="entry name" value="Dbl homology (DH) domain"/>
    <property type="match status" value="1"/>
</dbReference>
<dbReference type="InterPro" id="IPR055251">
    <property type="entry name" value="SOS1_NGEF_PH"/>
</dbReference>
<dbReference type="Ensembl" id="ENSHHUT00000050640.1">
    <property type="protein sequence ID" value="ENSHHUP00000048865.1"/>
    <property type="gene ID" value="ENSHHUG00000029606.1"/>
</dbReference>
<dbReference type="SUPFAM" id="SSF50729">
    <property type="entry name" value="PH domain-like"/>
    <property type="match status" value="1"/>
</dbReference>
<dbReference type="GeneTree" id="ENSGT00940000165533"/>
<evidence type="ECO:0000259" key="3">
    <source>
        <dbReference type="PROSITE" id="PS50010"/>
    </source>
</evidence>
<dbReference type="InterPro" id="IPR001849">
    <property type="entry name" value="PH_domain"/>
</dbReference>
<feature type="domain" description="DH" evidence="3">
    <location>
        <begin position="1065"/>
        <end position="1240"/>
    </location>
</feature>
<keyword evidence="5" id="KW-1185">Reference proteome</keyword>
<protein>
    <submittedName>
        <fullName evidence="4">Si:dkey-65j6.2</fullName>
    </submittedName>
</protein>
<dbReference type="CDD" id="cd13242">
    <property type="entry name" value="PH_puratrophin-1"/>
    <property type="match status" value="1"/>
</dbReference>
<dbReference type="PROSITE" id="PS50003">
    <property type="entry name" value="PH_DOMAIN"/>
    <property type="match status" value="1"/>
</dbReference>
<dbReference type="InterPro" id="IPR052231">
    <property type="entry name" value="Rho_GEF_signaling-related"/>
</dbReference>
<organism evidence="4 5">
    <name type="scientific">Hucho hucho</name>
    <name type="common">huchen</name>
    <dbReference type="NCBI Taxonomy" id="62062"/>
    <lineage>
        <taxon>Eukaryota</taxon>
        <taxon>Metazoa</taxon>
        <taxon>Chordata</taxon>
        <taxon>Craniata</taxon>
        <taxon>Vertebrata</taxon>
        <taxon>Euteleostomi</taxon>
        <taxon>Actinopterygii</taxon>
        <taxon>Neopterygii</taxon>
        <taxon>Teleostei</taxon>
        <taxon>Protacanthopterygii</taxon>
        <taxon>Salmoniformes</taxon>
        <taxon>Salmonidae</taxon>
        <taxon>Salmoninae</taxon>
        <taxon>Hucho</taxon>
    </lineage>
</organism>
<evidence type="ECO:0000313" key="5">
    <source>
        <dbReference type="Proteomes" id="UP000314982"/>
    </source>
</evidence>
<proteinExistence type="predicted"/>
<dbReference type="Pfam" id="PF22697">
    <property type="entry name" value="SOS1_NGEF_PH"/>
    <property type="match status" value="1"/>
</dbReference>
<accession>A0A4W5NHW6</accession>
<dbReference type="PROSITE" id="PS50010">
    <property type="entry name" value="DH_2"/>
    <property type="match status" value="1"/>
</dbReference>
<dbReference type="InterPro" id="IPR000219">
    <property type="entry name" value="DH_dom"/>
</dbReference>
<feature type="region of interest" description="Disordered" evidence="1">
    <location>
        <begin position="1471"/>
        <end position="1505"/>
    </location>
</feature>
<reference evidence="4" key="3">
    <citation type="submission" date="2025-09" db="UniProtKB">
        <authorList>
            <consortium name="Ensembl"/>
        </authorList>
    </citation>
    <scope>IDENTIFICATION</scope>
</reference>
<reference evidence="5" key="1">
    <citation type="submission" date="2018-06" db="EMBL/GenBank/DDBJ databases">
        <title>Genome assembly of Danube salmon.</title>
        <authorList>
            <person name="Macqueen D.J."/>
            <person name="Gundappa M.K."/>
        </authorList>
    </citation>
    <scope>NUCLEOTIDE SEQUENCE [LARGE SCALE GENOMIC DNA]</scope>
</reference>
<dbReference type="InterPro" id="IPR035899">
    <property type="entry name" value="DBL_dom_sf"/>
</dbReference>
<dbReference type="PANTHER" id="PTHR45845:SF2">
    <property type="entry name" value="RIKEN CDNA D630003M21 GENE"/>
    <property type="match status" value="1"/>
</dbReference>
<dbReference type="SMART" id="SM00325">
    <property type="entry name" value="RhoGEF"/>
    <property type="match status" value="1"/>
</dbReference>
<dbReference type="PANTHER" id="PTHR45845">
    <property type="entry name" value="RHO GUANINE NUCLEOTIDE EXCHANGE FACTOR-RELATED"/>
    <property type="match status" value="1"/>
</dbReference>
<dbReference type="SMART" id="SM00233">
    <property type="entry name" value="PH"/>
    <property type="match status" value="1"/>
</dbReference>
<evidence type="ECO:0000256" key="1">
    <source>
        <dbReference type="SAM" id="MobiDB-lite"/>
    </source>
</evidence>
<sequence>MNPESLDRSIQNTLSVLYPPFEATAPTVLSQLFQIIEERYQGDALKCLLDFLITAKHILESVQQAACAQYSDVVFRCEGWPLCLHEKVVIQLASINPLLLRPGDFYLQVAPFSEQSARIVVRSLLGEEEGQGREVEETPIPETSYPCIFTEDWLGELNQGRHGTLLSQCILSTDQGMVKVPWAQVALPEFVDKPRTMALSSPNPAAVQQEKVARPGPSLALPPTAPGYSVETRISPAKHGIAVSLCLVDSNCSRLVKVDQDRPVAKPIGWVSPNTWDSRSNNTSEVEGEYRDLVEFTKKKEELLFIGAHSHTHPRAPILRPVILNRPGVPPVSKAQELRCRYRESYHSALQNPVTFERDNRLNTLAVLEEASPCEGRLGPEGKELCPGPSQQCYYPDPGHHDQTPPVSTVPCWKSGESNTISSGVLRGLNDTIEDDGRCPSSLSTTVVDISEKYVSQAGQPSIPVTNGHQTPPLEITQQPLGHYAVPSSKVQLPASAEPSTHHLQMGVACLTGGRDRTGRLVVEVHGDKEGWRSPLVSSLELSKLLLYLHSVIRRELRELGMTLVIDARKTPPPPQFNKALLVVQEQIPHAIHSVLILVEKESCHRPEKCPRLQIAVVTSLKGLHKLVEGSQLTSGLEGTLPYNHIDWLQLHQKLHPFMSDLQEASGLLLTAIRKLEEGRKIDTVQDVQRCILEQRTLMKDVLEDRRLVALQREGGAMLARLRRESDLRYSHCEDYSDAVDSVTSIYNHVEEQAHVLVQRSNMSLEHLEYLLQLREMGGHFSKVHSEEGERRLLKAESKIQGPSTYPETEVFRTMVCTFKSSLADFLSRAERCCCELETMVTVCNFCEQATELAKDCRQYLEEVVRRPETDDVSTLQMYQESFVQFSPELFQEVKAQACALRGSRGMRVWNVAWLKCQEVRQQLEERLQDVERALLNTGPWHEQLRAGEDEALVHTVTHHDGALVMPRSDPPHWYNPPSGSMMGSQSETRVQTPSCSHGQPSCRILQAAQKFQISRHGSFCSEESCSVREGAKRTSSRNTSPSVRRCEGTTSLASSEEKAGNIMKLQRIMAELLLTEREYVRSLDYILTHYLPLLERPDVPQDLRGKRGVIFGNLEKLYDFHSHFFLRELDSCQTEPLQVARCFLRHRDSLGLYALYSKNKPQSDALILHHRPDIFKRKQQELGDHMDLSSYLLRPIQRISKYSLLLQDMLGMCGPQSDREELQAAADVVRFQMRHGNDLLTMDAIQDCDVNLKEQGQLIRQDEFIVFFRKKKCFRRIFLFQDLILFSKTKKTNVGNDVYIYKQSFKTSDIGMTQNSRESGFCFEIWFRRRKFQDTYTLKADRAEVKRAWIRDLEQILWEQATYSRELRIQESVFMGTGRKPFMDIQPNEEAICVGDRAVNCVLLGRGNKSTAKSQTHELTTQCVMYSLTELSLCFVSSLDSMESSGESGSVFSSLERSCLSAIGGEVEDSSSVTSQSSQSRVTQRTAAPNLRKNSCPATIRKKPSIAPKPPVLAAPLSLQKVW</sequence>
<dbReference type="Pfam" id="PF00621">
    <property type="entry name" value="RhoGEF"/>
    <property type="match status" value="1"/>
</dbReference>
<dbReference type="Gene3D" id="2.30.29.30">
    <property type="entry name" value="Pleckstrin-homology domain (PH domain)/Phosphotyrosine-binding domain (PTB)"/>
    <property type="match status" value="1"/>
</dbReference>
<dbReference type="CDD" id="cd00160">
    <property type="entry name" value="RhoGEF"/>
    <property type="match status" value="1"/>
</dbReference>
<dbReference type="InterPro" id="IPR011993">
    <property type="entry name" value="PH-like_dom_sf"/>
</dbReference>
<dbReference type="SUPFAM" id="SSF48065">
    <property type="entry name" value="DBL homology domain (DH-domain)"/>
    <property type="match status" value="1"/>
</dbReference>
<feature type="compositionally biased region" description="Low complexity" evidence="1">
    <location>
        <begin position="1471"/>
        <end position="1487"/>
    </location>
</feature>
<dbReference type="Proteomes" id="UP000314982">
    <property type="component" value="Unassembled WGS sequence"/>
</dbReference>
<dbReference type="STRING" id="62062.ENSHHUP00000048865"/>
<evidence type="ECO:0000259" key="2">
    <source>
        <dbReference type="PROSITE" id="PS50003"/>
    </source>
</evidence>
<feature type="domain" description="PH" evidence="2">
    <location>
        <begin position="1252"/>
        <end position="1359"/>
    </location>
</feature>